<sequence>MFREFCKNNSHSREDVLRLARGSSFCTRRGMIQEEVVRDEWEFILGKVPGEKRTPHRGPLTEDCNWKKDGAVLTKLASTIVIGSQVVIFDHRSIERLENRQALIGSALQTTKAHFLTTWR</sequence>
<organism evidence="1 2">
    <name type="scientific">Apolygus lucorum</name>
    <name type="common">Small green plant bug</name>
    <name type="synonym">Lygocoris lucorum</name>
    <dbReference type="NCBI Taxonomy" id="248454"/>
    <lineage>
        <taxon>Eukaryota</taxon>
        <taxon>Metazoa</taxon>
        <taxon>Ecdysozoa</taxon>
        <taxon>Arthropoda</taxon>
        <taxon>Hexapoda</taxon>
        <taxon>Insecta</taxon>
        <taxon>Pterygota</taxon>
        <taxon>Neoptera</taxon>
        <taxon>Paraneoptera</taxon>
        <taxon>Hemiptera</taxon>
        <taxon>Heteroptera</taxon>
        <taxon>Panheteroptera</taxon>
        <taxon>Cimicomorpha</taxon>
        <taxon>Miridae</taxon>
        <taxon>Mirini</taxon>
        <taxon>Apolygus</taxon>
    </lineage>
</organism>
<name>A0A8S9XYP1_APOLU</name>
<protein>
    <submittedName>
        <fullName evidence="1">Uncharacterized protein</fullName>
    </submittedName>
</protein>
<keyword evidence="2" id="KW-1185">Reference proteome</keyword>
<accession>A0A8S9XYP1</accession>
<dbReference type="Proteomes" id="UP000466442">
    <property type="component" value="Unassembled WGS sequence"/>
</dbReference>
<reference evidence="1" key="1">
    <citation type="journal article" date="2021" name="Mol. Ecol. Resour.">
        <title>Apolygus lucorum genome provides insights into omnivorousness and mesophyll feeding.</title>
        <authorList>
            <person name="Liu Y."/>
            <person name="Liu H."/>
            <person name="Wang H."/>
            <person name="Huang T."/>
            <person name="Liu B."/>
            <person name="Yang B."/>
            <person name="Yin L."/>
            <person name="Li B."/>
            <person name="Zhang Y."/>
            <person name="Zhang S."/>
            <person name="Jiang F."/>
            <person name="Zhang X."/>
            <person name="Ren Y."/>
            <person name="Wang B."/>
            <person name="Wang S."/>
            <person name="Lu Y."/>
            <person name="Wu K."/>
            <person name="Fan W."/>
            <person name="Wang G."/>
        </authorList>
    </citation>
    <scope>NUCLEOTIDE SEQUENCE</scope>
    <source>
        <strain evidence="1">12Hb</strain>
    </source>
</reference>
<dbReference type="EMBL" id="WIXP02000003">
    <property type="protein sequence ID" value="KAF6213216.1"/>
    <property type="molecule type" value="Genomic_DNA"/>
</dbReference>
<gene>
    <name evidence="1" type="ORF">GE061_010933</name>
</gene>
<dbReference type="AlphaFoldDB" id="A0A8S9XYP1"/>
<evidence type="ECO:0000313" key="1">
    <source>
        <dbReference type="EMBL" id="KAF6213216.1"/>
    </source>
</evidence>
<proteinExistence type="predicted"/>
<comment type="caution">
    <text evidence="1">The sequence shown here is derived from an EMBL/GenBank/DDBJ whole genome shotgun (WGS) entry which is preliminary data.</text>
</comment>
<evidence type="ECO:0000313" key="2">
    <source>
        <dbReference type="Proteomes" id="UP000466442"/>
    </source>
</evidence>